<dbReference type="Gene3D" id="2.60.40.1180">
    <property type="entry name" value="Golgi alpha-mannosidase II"/>
    <property type="match status" value="1"/>
</dbReference>
<gene>
    <name evidence="10" type="ORF">ACFQY0_11445</name>
</gene>
<name>A0ABW2L8B5_9BACT</name>
<dbReference type="PRINTS" id="PR00741">
    <property type="entry name" value="GLHYDRLASE29"/>
</dbReference>
<feature type="signal peptide" evidence="7">
    <location>
        <begin position="1"/>
        <end position="21"/>
    </location>
</feature>
<evidence type="ECO:0000313" key="11">
    <source>
        <dbReference type="Proteomes" id="UP001596472"/>
    </source>
</evidence>
<protein>
    <recommendedName>
        <fullName evidence="3">alpha-L-fucosidase</fullName>
        <ecNumber evidence="3">3.2.1.51</ecNumber>
    </recommendedName>
</protein>
<organism evidence="10 11">
    <name type="scientific">Haloferula chungangensis</name>
    <dbReference type="NCBI Taxonomy" id="1048331"/>
    <lineage>
        <taxon>Bacteria</taxon>
        <taxon>Pseudomonadati</taxon>
        <taxon>Verrucomicrobiota</taxon>
        <taxon>Verrucomicrobiia</taxon>
        <taxon>Verrucomicrobiales</taxon>
        <taxon>Verrucomicrobiaceae</taxon>
        <taxon>Haloferula</taxon>
    </lineage>
</organism>
<feature type="domain" description="DUF5077" evidence="9">
    <location>
        <begin position="463"/>
        <end position="569"/>
    </location>
</feature>
<dbReference type="PANTHER" id="PTHR10030:SF37">
    <property type="entry name" value="ALPHA-L-FUCOSIDASE-RELATED"/>
    <property type="match status" value="1"/>
</dbReference>
<dbReference type="SMART" id="SM00812">
    <property type="entry name" value="Alpha_L_fucos"/>
    <property type="match status" value="1"/>
</dbReference>
<evidence type="ECO:0000256" key="7">
    <source>
        <dbReference type="SAM" id="SignalP"/>
    </source>
</evidence>
<comment type="similarity">
    <text evidence="2">Belongs to the glycosyl hydrolase 29 family.</text>
</comment>
<dbReference type="EMBL" id="JBHTBS010000005">
    <property type="protein sequence ID" value="MFC7337795.1"/>
    <property type="molecule type" value="Genomic_DNA"/>
</dbReference>
<comment type="caution">
    <text evidence="10">The sequence shown here is derived from an EMBL/GenBank/DDBJ whole genome shotgun (WGS) entry which is preliminary data.</text>
</comment>
<accession>A0ABW2L8B5</accession>
<feature type="domain" description="Glycoside hydrolase family 29 N-terminal" evidence="8">
    <location>
        <begin position="23"/>
        <end position="344"/>
    </location>
</feature>
<reference evidence="11" key="1">
    <citation type="journal article" date="2019" name="Int. J. Syst. Evol. Microbiol.">
        <title>The Global Catalogue of Microorganisms (GCM) 10K type strain sequencing project: providing services to taxonomists for standard genome sequencing and annotation.</title>
        <authorList>
            <consortium name="The Broad Institute Genomics Platform"/>
            <consortium name="The Broad Institute Genome Sequencing Center for Infectious Disease"/>
            <person name="Wu L."/>
            <person name="Ma J."/>
        </authorList>
    </citation>
    <scope>NUCLEOTIDE SEQUENCE [LARGE SCALE GENOMIC DNA]</scope>
    <source>
        <strain evidence="11">CGMCC 4.1467</strain>
    </source>
</reference>
<dbReference type="Pfam" id="PF01120">
    <property type="entry name" value="Alpha_L_fucos"/>
    <property type="match status" value="1"/>
</dbReference>
<evidence type="ECO:0000256" key="3">
    <source>
        <dbReference type="ARBA" id="ARBA00012662"/>
    </source>
</evidence>
<dbReference type="InterPro" id="IPR031712">
    <property type="entry name" value="DUF5077"/>
</dbReference>
<dbReference type="InterPro" id="IPR000933">
    <property type="entry name" value="Glyco_hydro_29"/>
</dbReference>
<dbReference type="InterPro" id="IPR057739">
    <property type="entry name" value="Glyco_hydro_29_N"/>
</dbReference>
<dbReference type="Pfam" id="PF16871">
    <property type="entry name" value="DUF5077"/>
    <property type="match status" value="1"/>
</dbReference>
<keyword evidence="4 7" id="KW-0732">Signal</keyword>
<evidence type="ECO:0000256" key="2">
    <source>
        <dbReference type="ARBA" id="ARBA00007951"/>
    </source>
</evidence>
<evidence type="ECO:0000256" key="4">
    <source>
        <dbReference type="ARBA" id="ARBA00022729"/>
    </source>
</evidence>
<proteinExistence type="inferred from homology"/>
<dbReference type="InterPro" id="IPR013780">
    <property type="entry name" value="Glyco_hydro_b"/>
</dbReference>
<keyword evidence="5" id="KW-0378">Hydrolase</keyword>
<sequence length="584" mass="65494">MKNLATFATAAALLAPTLAPADESAKASPQPNPAQEDHHMDWWHEAKFGMFIHWGIYSVVGGQYKGQDLPNSAEWMMCRGKVPIAEYSKYAEQFNPTKFDADNFVKMAKDAGMKYMVITAKHHDGFSMFDSVWGEYDVFDATPFNRDIMKELSRACNEQGLRFGFYYSQAQDWHHPGGFGNNWDKSMKKVSSDVYVNEKVIPEVKQLLTEYGPISILWWDTPRDMSPEAFENIYSLSSLQPGIITNDRLGKDYPGDHKTFERHIPDRGPVDQAWEVCMPISGSWGYKKGDNAFKSTKELIRNLADIAHKGGNYLLNVSPTGEGVILPQAQERLKEIGEWMRTYSDSIYGTTASPFKKLDFGRCTKKEFAKGTTLYFHVFDWPSDGKLVIPGLKNEIKQAYLMSDWKQLKVTQDDSGTIISVPEKAPNAINSVITVEVGGQIEIEDTGIKQNKDGSVTLLAEDAYIHNNEGSQNAALQDRGDDPWNIGLWTDKEATVEWDFKLAEPATFEVIAEIALEKDSKLSFTVNGETIKASAKATGGYGNYEKQSLGSFSVNSTGNLNIRFKPDGKNWNPINLRGVELKKK</sequence>
<comment type="function">
    <text evidence="1">Alpha-L-fucosidase is responsible for hydrolyzing the alpha-1,6-linked fucose joined to the reducing-end N-acetylglucosamine of the carbohydrate moieties of glycoproteins.</text>
</comment>
<evidence type="ECO:0000259" key="8">
    <source>
        <dbReference type="Pfam" id="PF01120"/>
    </source>
</evidence>
<dbReference type="EC" id="3.2.1.51" evidence="3"/>
<feature type="chain" id="PRO_5046046749" description="alpha-L-fucosidase" evidence="7">
    <location>
        <begin position="22"/>
        <end position="584"/>
    </location>
</feature>
<dbReference type="InterPro" id="IPR016286">
    <property type="entry name" value="FUC_metazoa-typ"/>
</dbReference>
<dbReference type="InterPro" id="IPR017853">
    <property type="entry name" value="GH"/>
</dbReference>
<evidence type="ECO:0000256" key="6">
    <source>
        <dbReference type="ARBA" id="ARBA00023295"/>
    </source>
</evidence>
<dbReference type="Proteomes" id="UP001596472">
    <property type="component" value="Unassembled WGS sequence"/>
</dbReference>
<dbReference type="SUPFAM" id="SSF51445">
    <property type="entry name" value="(Trans)glycosidases"/>
    <property type="match status" value="1"/>
</dbReference>
<evidence type="ECO:0000256" key="5">
    <source>
        <dbReference type="ARBA" id="ARBA00022801"/>
    </source>
</evidence>
<dbReference type="Gene3D" id="3.20.20.80">
    <property type="entry name" value="Glycosidases"/>
    <property type="match status" value="1"/>
</dbReference>
<dbReference type="RefSeq" id="WP_379712432.1">
    <property type="nucleotide sequence ID" value="NZ_JBHTBS010000005.1"/>
</dbReference>
<dbReference type="Gene3D" id="2.60.120.260">
    <property type="entry name" value="Galactose-binding domain-like"/>
    <property type="match status" value="1"/>
</dbReference>
<keyword evidence="6" id="KW-0326">Glycosidase</keyword>
<evidence type="ECO:0000256" key="1">
    <source>
        <dbReference type="ARBA" id="ARBA00004071"/>
    </source>
</evidence>
<dbReference type="PANTHER" id="PTHR10030">
    <property type="entry name" value="ALPHA-L-FUCOSIDASE"/>
    <property type="match status" value="1"/>
</dbReference>
<keyword evidence="11" id="KW-1185">Reference proteome</keyword>
<evidence type="ECO:0000313" key="10">
    <source>
        <dbReference type="EMBL" id="MFC7337795.1"/>
    </source>
</evidence>
<evidence type="ECO:0000259" key="9">
    <source>
        <dbReference type="Pfam" id="PF16871"/>
    </source>
</evidence>